<protein>
    <recommendedName>
        <fullName evidence="3">Transcriptional regulator, AbiEi antitoxin, Type IV TA system</fullName>
    </recommendedName>
</protein>
<evidence type="ECO:0000313" key="2">
    <source>
        <dbReference type="Proteomes" id="UP001304769"/>
    </source>
</evidence>
<gene>
    <name evidence="1" type="ORF">SPF06_14315</name>
</gene>
<comment type="caution">
    <text evidence="1">The sequence shown here is derived from an EMBL/GenBank/DDBJ whole genome shotgun (WGS) entry which is preliminary data.</text>
</comment>
<organism evidence="1 2">
    <name type="scientific">Sinomonas terricola</name>
    <dbReference type="NCBI Taxonomy" id="3110330"/>
    <lineage>
        <taxon>Bacteria</taxon>
        <taxon>Bacillati</taxon>
        <taxon>Actinomycetota</taxon>
        <taxon>Actinomycetes</taxon>
        <taxon>Micrococcales</taxon>
        <taxon>Micrococcaceae</taxon>
        <taxon>Sinomonas</taxon>
    </lineage>
</organism>
<evidence type="ECO:0008006" key="3">
    <source>
        <dbReference type="Google" id="ProtNLM"/>
    </source>
</evidence>
<proteinExistence type="predicted"/>
<keyword evidence="2" id="KW-1185">Reference proteome</keyword>
<reference evidence="1 2" key="1">
    <citation type="submission" date="2023-12" db="EMBL/GenBank/DDBJ databases">
        <title>Sinomonas terricola sp. nov, isolated from litchi orchard soil in Guangdong, PR China.</title>
        <authorList>
            <person name="Jiaxin W."/>
            <person name="Yang Z."/>
            <person name="Honghui Z."/>
        </authorList>
    </citation>
    <scope>NUCLEOTIDE SEQUENCE [LARGE SCALE GENOMIC DNA]</scope>
    <source>
        <strain evidence="1 2">JGH33</strain>
    </source>
</reference>
<name>A0ABU5T8D7_9MICC</name>
<dbReference type="EMBL" id="JAYGGQ010000011">
    <property type="protein sequence ID" value="MEA5455905.1"/>
    <property type="molecule type" value="Genomic_DNA"/>
</dbReference>
<evidence type="ECO:0000313" key="1">
    <source>
        <dbReference type="EMBL" id="MEA5455905.1"/>
    </source>
</evidence>
<dbReference type="Proteomes" id="UP001304769">
    <property type="component" value="Unassembled WGS sequence"/>
</dbReference>
<accession>A0ABU5T8D7</accession>
<dbReference type="RefSeq" id="WP_323279796.1">
    <property type="nucleotide sequence ID" value="NZ_JAYGGQ010000011.1"/>
</dbReference>
<sequence>MDATGHVVNTSLRQLEGPGSDARRAFASGRLIRLRRGFYVPTGVWLKARPDARFRMALEAHAWSNPSAVFCGETALFLRGIPTVKAPMTIDVATGSNGRLGLQPSTFAVRGGSEAASQARHITPPPVRRRLRRALAAEDVDGYLAVPLAEALTEVLASGKFARALTVADGVLRHDPDMPLLERPDLRDALARLPHRTQRARAERVASLARAGAESPGESVSRAIMHLYGFPEPVLQREHSDALGFVGRTDFAWDEAPEPVGEFDGWGKYFQSELTAGQDPQDIFRKEKRRENRLLALGHPVLRWDWADLEQPLRLRAKLLEGGLRPTRGRVAVEKIS</sequence>